<keyword evidence="1 3" id="KW-0728">SH3 domain</keyword>
<evidence type="ECO:0000256" key="1">
    <source>
        <dbReference type="ARBA" id="ARBA00022443"/>
    </source>
</evidence>
<dbReference type="Pfam" id="PF00018">
    <property type="entry name" value="SH3_1"/>
    <property type="match status" value="1"/>
</dbReference>
<dbReference type="AlphaFoldDB" id="A0A401QN65"/>
<comment type="caution">
    <text evidence="5">The sequence shown here is derived from an EMBL/GenBank/DDBJ whole genome shotgun (WGS) entry which is preliminary data.</text>
</comment>
<dbReference type="STRING" id="75743.A0A401QN65"/>
<dbReference type="OrthoDB" id="79452at2759"/>
<protein>
    <recommendedName>
        <fullName evidence="4">SH3 domain-containing protein</fullName>
    </recommendedName>
</protein>
<reference evidence="5 6" key="1">
    <citation type="journal article" date="2018" name="Nat. Ecol. Evol.">
        <title>Shark genomes provide insights into elasmobranch evolution and the origin of vertebrates.</title>
        <authorList>
            <person name="Hara Y"/>
            <person name="Yamaguchi K"/>
            <person name="Onimaru K"/>
            <person name="Kadota M"/>
            <person name="Koyanagi M"/>
            <person name="Keeley SD"/>
            <person name="Tatsumi K"/>
            <person name="Tanaka K"/>
            <person name="Motone F"/>
            <person name="Kageyama Y"/>
            <person name="Nozu R"/>
            <person name="Adachi N"/>
            <person name="Nishimura O"/>
            <person name="Nakagawa R"/>
            <person name="Tanegashima C"/>
            <person name="Kiyatake I"/>
            <person name="Matsumoto R"/>
            <person name="Murakumo K"/>
            <person name="Nishida K"/>
            <person name="Terakita A"/>
            <person name="Kuratani S"/>
            <person name="Sato K"/>
            <person name="Hyodo S Kuraku.S."/>
        </authorList>
    </citation>
    <scope>NUCLEOTIDE SEQUENCE [LARGE SCALE GENOMIC DNA]</scope>
</reference>
<evidence type="ECO:0000259" key="4">
    <source>
        <dbReference type="PROSITE" id="PS50002"/>
    </source>
</evidence>
<dbReference type="PANTHER" id="PTHR23176:SF129">
    <property type="entry name" value="RHO GTPASE ACTIVATING PROTEIN AT 16F, ISOFORM E-RELATED"/>
    <property type="match status" value="1"/>
</dbReference>
<keyword evidence="6" id="KW-1185">Reference proteome</keyword>
<dbReference type="GO" id="GO:0005737">
    <property type="term" value="C:cytoplasm"/>
    <property type="evidence" value="ECO:0007669"/>
    <property type="project" value="TreeGrafter"/>
</dbReference>
<proteinExistence type="predicted"/>
<keyword evidence="2" id="KW-0343">GTPase activation</keyword>
<sequence>MFATSAGRPAQALLEARYYYQYVAGDGRLVRISEGDRFVLLHKSNQDWWHVRREGQPRRSRPIYVPAAYVVELPKVTAAAKRASLPAKLGRSDLEFS</sequence>
<dbReference type="GO" id="GO:0005096">
    <property type="term" value="F:GTPase activator activity"/>
    <property type="evidence" value="ECO:0007669"/>
    <property type="project" value="UniProtKB-KW"/>
</dbReference>
<feature type="non-terminal residue" evidence="5">
    <location>
        <position position="97"/>
    </location>
</feature>
<accession>A0A401QN65</accession>
<evidence type="ECO:0000256" key="2">
    <source>
        <dbReference type="ARBA" id="ARBA00022468"/>
    </source>
</evidence>
<name>A0A401QN65_SCYTO</name>
<dbReference type="Proteomes" id="UP000288216">
    <property type="component" value="Unassembled WGS sequence"/>
</dbReference>
<dbReference type="InterPro" id="IPR050729">
    <property type="entry name" value="Rho-GAP"/>
</dbReference>
<gene>
    <name evidence="5" type="ORF">scyTo_0027491</name>
</gene>
<evidence type="ECO:0000313" key="5">
    <source>
        <dbReference type="EMBL" id="GCB86840.1"/>
    </source>
</evidence>
<dbReference type="InterPro" id="IPR036028">
    <property type="entry name" value="SH3-like_dom_sf"/>
</dbReference>
<dbReference type="SUPFAM" id="SSF50044">
    <property type="entry name" value="SH3-domain"/>
    <property type="match status" value="1"/>
</dbReference>
<feature type="domain" description="SH3" evidence="4">
    <location>
        <begin position="11"/>
        <end position="75"/>
    </location>
</feature>
<dbReference type="InterPro" id="IPR001452">
    <property type="entry name" value="SH3_domain"/>
</dbReference>
<dbReference type="PROSITE" id="PS50002">
    <property type="entry name" value="SH3"/>
    <property type="match status" value="1"/>
</dbReference>
<dbReference type="Gene3D" id="2.30.30.40">
    <property type="entry name" value="SH3 Domains"/>
    <property type="match status" value="1"/>
</dbReference>
<organism evidence="5 6">
    <name type="scientific">Scyliorhinus torazame</name>
    <name type="common">Cloudy catshark</name>
    <name type="synonym">Catulus torazame</name>
    <dbReference type="NCBI Taxonomy" id="75743"/>
    <lineage>
        <taxon>Eukaryota</taxon>
        <taxon>Metazoa</taxon>
        <taxon>Chordata</taxon>
        <taxon>Craniata</taxon>
        <taxon>Vertebrata</taxon>
        <taxon>Chondrichthyes</taxon>
        <taxon>Elasmobranchii</taxon>
        <taxon>Galeomorphii</taxon>
        <taxon>Galeoidea</taxon>
        <taxon>Carcharhiniformes</taxon>
        <taxon>Scyliorhinidae</taxon>
        <taxon>Scyliorhinus</taxon>
    </lineage>
</organism>
<dbReference type="OMA" id="HRHSWAN"/>
<dbReference type="EMBL" id="BFAA01350995">
    <property type="protein sequence ID" value="GCB86840.1"/>
    <property type="molecule type" value="Genomic_DNA"/>
</dbReference>
<evidence type="ECO:0000313" key="6">
    <source>
        <dbReference type="Proteomes" id="UP000288216"/>
    </source>
</evidence>
<dbReference type="PANTHER" id="PTHR23176">
    <property type="entry name" value="RHO/RAC/CDC GTPASE-ACTIVATING PROTEIN"/>
    <property type="match status" value="1"/>
</dbReference>
<evidence type="ECO:0000256" key="3">
    <source>
        <dbReference type="PROSITE-ProRule" id="PRU00192"/>
    </source>
</evidence>